<reference evidence="2 3" key="1">
    <citation type="submission" date="2019-05" db="EMBL/GenBank/DDBJ databases">
        <title>Draft genome sequence of Nonomuraea zeae DSM 100528.</title>
        <authorList>
            <person name="Saricaoglu S."/>
            <person name="Isik K."/>
        </authorList>
    </citation>
    <scope>NUCLEOTIDE SEQUENCE [LARGE SCALE GENOMIC DNA]</scope>
    <source>
        <strain evidence="2 3">DSM 100528</strain>
    </source>
</reference>
<evidence type="ECO:0000313" key="3">
    <source>
        <dbReference type="Proteomes" id="UP000306628"/>
    </source>
</evidence>
<feature type="signal peptide" evidence="1">
    <location>
        <begin position="1"/>
        <end position="23"/>
    </location>
</feature>
<dbReference type="AlphaFoldDB" id="A0A5S4H2G9"/>
<accession>A0A5S4H2G9</accession>
<keyword evidence="1" id="KW-0732">Signal</keyword>
<gene>
    <name evidence="2" type="ORF">ETD85_21320</name>
</gene>
<name>A0A5S4H2G9_9ACTN</name>
<evidence type="ECO:0008006" key="4">
    <source>
        <dbReference type="Google" id="ProtNLM"/>
    </source>
</evidence>
<dbReference type="OrthoDB" id="3540574at2"/>
<feature type="chain" id="PRO_5024437275" description="Secreted protein" evidence="1">
    <location>
        <begin position="24"/>
        <end position="98"/>
    </location>
</feature>
<dbReference type="Proteomes" id="UP000306628">
    <property type="component" value="Unassembled WGS sequence"/>
</dbReference>
<dbReference type="EMBL" id="VCKX01000062">
    <property type="protein sequence ID" value="TMR33010.1"/>
    <property type="molecule type" value="Genomic_DNA"/>
</dbReference>
<protein>
    <recommendedName>
        <fullName evidence="4">Secreted protein</fullName>
    </recommendedName>
</protein>
<evidence type="ECO:0000256" key="1">
    <source>
        <dbReference type="SAM" id="SignalP"/>
    </source>
</evidence>
<comment type="caution">
    <text evidence="2">The sequence shown here is derived from an EMBL/GenBank/DDBJ whole genome shotgun (WGS) entry which is preliminary data.</text>
</comment>
<keyword evidence="3" id="KW-1185">Reference proteome</keyword>
<evidence type="ECO:0000313" key="2">
    <source>
        <dbReference type="EMBL" id="TMR33010.1"/>
    </source>
</evidence>
<dbReference type="RefSeq" id="WP_138691508.1">
    <property type="nucleotide sequence ID" value="NZ_JBHSAZ010000019.1"/>
</dbReference>
<organism evidence="2 3">
    <name type="scientific">Nonomuraea zeae</name>
    <dbReference type="NCBI Taxonomy" id="1642303"/>
    <lineage>
        <taxon>Bacteria</taxon>
        <taxon>Bacillati</taxon>
        <taxon>Actinomycetota</taxon>
        <taxon>Actinomycetes</taxon>
        <taxon>Streptosporangiales</taxon>
        <taxon>Streptosporangiaceae</taxon>
        <taxon>Nonomuraea</taxon>
    </lineage>
</organism>
<sequence length="98" mass="10776">MKTVSCGLALALGLAALATPAVAQSTGMRPAALSDDTCGHYTKNGTEYYRNCKDTSERIWVTYRRSSDNQHFCVPAGKQVELGYYLNVYGVYHDSWGC</sequence>
<proteinExistence type="predicted"/>